<dbReference type="EMBL" id="JAGPXC010000006">
    <property type="protein sequence ID" value="KAH6652246.1"/>
    <property type="molecule type" value="Genomic_DNA"/>
</dbReference>
<evidence type="ECO:0000259" key="2">
    <source>
        <dbReference type="Pfam" id="PF06985"/>
    </source>
</evidence>
<dbReference type="OrthoDB" id="5428863at2759"/>
<dbReference type="InterPro" id="IPR010730">
    <property type="entry name" value="HET"/>
</dbReference>
<evidence type="ECO:0000256" key="1">
    <source>
        <dbReference type="SAM" id="MobiDB-lite"/>
    </source>
</evidence>
<sequence>MDSKGLSGVIPTTGTRRMQNMARMNTTSTVERLTSQPRKRSRDDSHEEFQQHGNHSPKRHNTTIRTSTDDLCEECTSIYWDALDEWLDPTGSWSWWGKPVCLVGKRFRYVPANAACPMCRQLRAPWIEPLLRERNPYDWKEKDIGDEIHIFRNLRHLPHVNDFPEARAILRQHNAPFHIAVVPIGKGHKVGWKEKLREHIAENGMVVVMPNREQAEEEVLFPQQVSQKFNTDFVKPLLKRCKFHRELCNPKPPMVKGMKVIDCQPSTPIIRNHCQEDKYIALSYVWGPSTHTESSEMSRGSTSAAVSNALAIRTRPLQATTHNQRHNHDTENHRIKDLFLVRNYSGMITNLPATTASKRVPRRRLPAEIPLTISDAIIVTKALGYRYLWIDKYCIDQDNEEERQQQCSQMGDIYAGAHLTIFALGEDSGAGLPGVSTTPRLWRRQSTTVGKYKFMHTLQDPQDSIEHSKWATRAWTYQEGLFSTRRLFFTDQQIYFECNAMNITQSFKTNLKPLHILSSQRFRALNRAGSFICGNSNQFSHVNVKKNTANHRKVDIIRQCQWQTRKYTKRELTNNDDVLNAYSGLAHFYAKSSAQIYSLAGITIPFPMAKLPNREPEYLDHLSYALAWSHCTWVAADTPAPQPQRRFGFPSWSWAGWIGEVGFRGDLPYGWTSTLTSVAIRFQNGMTIDYQWLFGRRPQNDDVFRMLLTAKVLHFDAHVLDVSNIVFYYLDWRTSQPKQSRRIHLHMSDDRCDFKELRRKLMTGEYECVVLGRHSEPRKKIFDAIKAWDRKGPKAMRRRIEDITRKPREPHALVCLIVRTNANGESDRIGLIKFELAHFGMDILNFGEKRRFLLK</sequence>
<reference evidence="3" key="1">
    <citation type="journal article" date="2021" name="Nat. Commun.">
        <title>Genetic determinants of endophytism in the Arabidopsis root mycobiome.</title>
        <authorList>
            <person name="Mesny F."/>
            <person name="Miyauchi S."/>
            <person name="Thiergart T."/>
            <person name="Pickel B."/>
            <person name="Atanasova L."/>
            <person name="Karlsson M."/>
            <person name="Huettel B."/>
            <person name="Barry K.W."/>
            <person name="Haridas S."/>
            <person name="Chen C."/>
            <person name="Bauer D."/>
            <person name="Andreopoulos W."/>
            <person name="Pangilinan J."/>
            <person name="LaButti K."/>
            <person name="Riley R."/>
            <person name="Lipzen A."/>
            <person name="Clum A."/>
            <person name="Drula E."/>
            <person name="Henrissat B."/>
            <person name="Kohler A."/>
            <person name="Grigoriev I.V."/>
            <person name="Martin F.M."/>
            <person name="Hacquard S."/>
        </authorList>
    </citation>
    <scope>NUCLEOTIDE SEQUENCE</scope>
    <source>
        <strain evidence="3">MPI-SDFR-AT-0073</strain>
    </source>
</reference>
<proteinExistence type="predicted"/>
<dbReference type="RefSeq" id="XP_045956524.1">
    <property type="nucleotide sequence ID" value="XM_046096364.1"/>
</dbReference>
<dbReference type="PANTHER" id="PTHR33112">
    <property type="entry name" value="DOMAIN PROTEIN, PUTATIVE-RELATED"/>
    <property type="match status" value="1"/>
</dbReference>
<gene>
    <name evidence="3" type="ORF">BKA67DRAFT_351515</name>
</gene>
<dbReference type="Proteomes" id="UP000758603">
    <property type="component" value="Unassembled WGS sequence"/>
</dbReference>
<feature type="compositionally biased region" description="Polar residues" evidence="1">
    <location>
        <begin position="10"/>
        <end position="36"/>
    </location>
</feature>
<dbReference type="PANTHER" id="PTHR33112:SF1">
    <property type="entry name" value="HETEROKARYON INCOMPATIBILITY DOMAIN-CONTAINING PROTEIN"/>
    <property type="match status" value="1"/>
</dbReference>
<feature type="compositionally biased region" description="Basic and acidic residues" evidence="1">
    <location>
        <begin position="41"/>
        <end position="50"/>
    </location>
</feature>
<keyword evidence="4" id="KW-1185">Reference proteome</keyword>
<evidence type="ECO:0000313" key="4">
    <source>
        <dbReference type="Proteomes" id="UP000758603"/>
    </source>
</evidence>
<feature type="domain" description="Heterokaryon incompatibility" evidence="2">
    <location>
        <begin position="357"/>
        <end position="479"/>
    </location>
</feature>
<comment type="caution">
    <text evidence="3">The sequence shown here is derived from an EMBL/GenBank/DDBJ whole genome shotgun (WGS) entry which is preliminary data.</text>
</comment>
<evidence type="ECO:0000313" key="3">
    <source>
        <dbReference type="EMBL" id="KAH6652246.1"/>
    </source>
</evidence>
<accession>A0A9P8ZVT2</accession>
<dbReference type="Pfam" id="PF06985">
    <property type="entry name" value="HET"/>
    <property type="match status" value="1"/>
</dbReference>
<dbReference type="AlphaFoldDB" id="A0A9P8ZVT2"/>
<feature type="region of interest" description="Disordered" evidence="1">
    <location>
        <begin position="1"/>
        <end position="65"/>
    </location>
</feature>
<organism evidence="3 4">
    <name type="scientific">Truncatella angustata</name>
    <dbReference type="NCBI Taxonomy" id="152316"/>
    <lineage>
        <taxon>Eukaryota</taxon>
        <taxon>Fungi</taxon>
        <taxon>Dikarya</taxon>
        <taxon>Ascomycota</taxon>
        <taxon>Pezizomycotina</taxon>
        <taxon>Sordariomycetes</taxon>
        <taxon>Xylariomycetidae</taxon>
        <taxon>Amphisphaeriales</taxon>
        <taxon>Sporocadaceae</taxon>
        <taxon>Truncatella</taxon>
    </lineage>
</organism>
<dbReference type="GeneID" id="70125257"/>
<protein>
    <submittedName>
        <fullName evidence="3">Heterokaryon incompatibility protein-domain-containing protein</fullName>
    </submittedName>
</protein>
<name>A0A9P8ZVT2_9PEZI</name>